<dbReference type="GO" id="GO:0016020">
    <property type="term" value="C:membrane"/>
    <property type="evidence" value="ECO:0007669"/>
    <property type="project" value="UniProtKB-SubCell"/>
</dbReference>
<evidence type="ECO:0000256" key="1">
    <source>
        <dbReference type="ARBA" id="ARBA00004370"/>
    </source>
</evidence>
<keyword evidence="4" id="KW-0472">Membrane</keyword>
<feature type="region of interest" description="Disordered" evidence="5">
    <location>
        <begin position="93"/>
        <end position="113"/>
    </location>
</feature>
<gene>
    <name evidence="7" type="ORF">Naga_100842g1</name>
</gene>
<dbReference type="EMBL" id="AZIL01003100">
    <property type="protein sequence ID" value="EWM20425.1"/>
    <property type="molecule type" value="Genomic_DNA"/>
</dbReference>
<keyword evidence="8" id="KW-1185">Reference proteome</keyword>
<evidence type="ECO:0000256" key="3">
    <source>
        <dbReference type="ARBA" id="ARBA00022989"/>
    </source>
</evidence>
<feature type="compositionally biased region" description="Acidic residues" evidence="5">
    <location>
        <begin position="342"/>
        <end position="355"/>
    </location>
</feature>
<proteinExistence type="predicted"/>
<dbReference type="InterPro" id="IPR045119">
    <property type="entry name" value="SUN1-5"/>
</dbReference>
<dbReference type="Proteomes" id="UP000019335">
    <property type="component" value="Unassembled WGS sequence"/>
</dbReference>
<organism evidence="7 8">
    <name type="scientific">Nannochloropsis gaditana</name>
    <dbReference type="NCBI Taxonomy" id="72520"/>
    <lineage>
        <taxon>Eukaryota</taxon>
        <taxon>Sar</taxon>
        <taxon>Stramenopiles</taxon>
        <taxon>Ochrophyta</taxon>
        <taxon>Eustigmatophyceae</taxon>
        <taxon>Eustigmatales</taxon>
        <taxon>Monodopsidaceae</taxon>
        <taxon>Nannochloropsis</taxon>
    </lineage>
</organism>
<reference evidence="7 8" key="1">
    <citation type="journal article" date="2014" name="Mol. Plant">
        <title>Chromosome Scale Genome Assembly and Transcriptome Profiling of Nannochloropsis gaditana in Nitrogen Depletion.</title>
        <authorList>
            <person name="Corteggiani Carpinelli E."/>
            <person name="Telatin A."/>
            <person name="Vitulo N."/>
            <person name="Forcato C."/>
            <person name="D'Angelo M."/>
            <person name="Schiavon R."/>
            <person name="Vezzi A."/>
            <person name="Giacometti G.M."/>
            <person name="Morosinotto T."/>
            <person name="Valle G."/>
        </authorList>
    </citation>
    <scope>NUCLEOTIDE SEQUENCE [LARGE SCALE GENOMIC DNA]</scope>
    <source>
        <strain evidence="7 8">B-31</strain>
    </source>
</reference>
<evidence type="ECO:0000313" key="8">
    <source>
        <dbReference type="Proteomes" id="UP000019335"/>
    </source>
</evidence>
<protein>
    <submittedName>
        <fullName evidence="7">Sad1/UNC-like protein</fullName>
    </submittedName>
</protein>
<comment type="caution">
    <text evidence="7">The sequence shown here is derived from an EMBL/GenBank/DDBJ whole genome shotgun (WGS) entry which is preliminary data.</text>
</comment>
<accession>W7T021</accession>
<feature type="region of interest" description="Disordered" evidence="5">
    <location>
        <begin position="336"/>
        <end position="368"/>
    </location>
</feature>
<feature type="compositionally biased region" description="Acidic residues" evidence="5">
    <location>
        <begin position="95"/>
        <end position="105"/>
    </location>
</feature>
<feature type="compositionally biased region" description="Basic and acidic residues" evidence="5">
    <location>
        <begin position="16"/>
        <end position="27"/>
    </location>
</feature>
<dbReference type="Gene3D" id="2.60.120.260">
    <property type="entry name" value="Galactose-binding domain-like"/>
    <property type="match status" value="1"/>
</dbReference>
<evidence type="ECO:0000256" key="5">
    <source>
        <dbReference type="SAM" id="MobiDB-lite"/>
    </source>
</evidence>
<evidence type="ECO:0000256" key="4">
    <source>
        <dbReference type="ARBA" id="ARBA00023136"/>
    </source>
</evidence>
<dbReference type="AlphaFoldDB" id="W7T021"/>
<feature type="domain" description="SUN" evidence="6">
    <location>
        <begin position="76"/>
        <end position="291"/>
    </location>
</feature>
<dbReference type="PROSITE" id="PS51469">
    <property type="entry name" value="SUN"/>
    <property type="match status" value="1"/>
</dbReference>
<name>W7T021_9STRA</name>
<evidence type="ECO:0000256" key="2">
    <source>
        <dbReference type="ARBA" id="ARBA00022692"/>
    </source>
</evidence>
<dbReference type="InterPro" id="IPR012919">
    <property type="entry name" value="SUN_dom"/>
</dbReference>
<comment type="subcellular location">
    <subcellularLocation>
        <location evidence="1">Membrane</location>
    </subcellularLocation>
</comment>
<keyword evidence="2" id="KW-0812">Transmembrane</keyword>
<dbReference type="GO" id="GO:0043495">
    <property type="term" value="F:protein-membrane adaptor activity"/>
    <property type="evidence" value="ECO:0007669"/>
    <property type="project" value="TreeGrafter"/>
</dbReference>
<keyword evidence="3" id="KW-1133">Transmembrane helix</keyword>
<dbReference type="PANTHER" id="PTHR12911">
    <property type="entry name" value="SAD1/UNC-84-LIKE PROTEIN-RELATED"/>
    <property type="match status" value="1"/>
</dbReference>
<dbReference type="Pfam" id="PF07738">
    <property type="entry name" value="Sad1_UNC"/>
    <property type="match status" value="1"/>
</dbReference>
<evidence type="ECO:0000313" key="7">
    <source>
        <dbReference type="EMBL" id="EWM20425.1"/>
    </source>
</evidence>
<dbReference type="GO" id="GO:0005635">
    <property type="term" value="C:nuclear envelope"/>
    <property type="evidence" value="ECO:0007669"/>
    <property type="project" value="UniProtKB-ARBA"/>
</dbReference>
<sequence>MIERLLREEGLLKNLEKAPRKVGREGEGEGGGQGRLTEALVAEVQRAVAERLRQEREEERERSLGVDYAARYNRAQVVRGWAYTTPPFLAREPTNVEEEEEEVEEEERKKRREEGTRLLLNFPPEMAISSSMLWGHCYALPVLPRSHPPALTIRLSSPLKRVTALSLSHYPYLDHPLPEEGGRRGQGGEERTIKGVAPREVVLWGLPKVRSRVRGGAGGWEWLGNFTFTVAAPFQTTQNFPIEAKKGGEEEGEGGVGGERSFEGVRLEVLSNQGHPDYTCLYRVGVYGEGVEGGREEGRVAGRLRRVLTEWFEMGKDMIKDVKEWVDGVIEEARERERWAAEGEEDGEGEEEEGPDGNVAVETLNGSL</sequence>
<feature type="region of interest" description="Disordered" evidence="5">
    <location>
        <begin position="16"/>
        <end position="36"/>
    </location>
</feature>
<dbReference type="OrthoDB" id="342281at2759"/>
<evidence type="ECO:0000259" key="6">
    <source>
        <dbReference type="PROSITE" id="PS51469"/>
    </source>
</evidence>
<dbReference type="PANTHER" id="PTHR12911:SF8">
    <property type="entry name" value="KLAROID PROTEIN-RELATED"/>
    <property type="match status" value="1"/>
</dbReference>